<reference evidence="1" key="1">
    <citation type="submission" date="2020-06" db="EMBL/GenBank/DDBJ databases">
        <title>Whole Genome Sequence of Bradyrhizobium sp. Strain 1S1.</title>
        <authorList>
            <person name="Bromfield E.S.P."/>
            <person name="Cloutier S."/>
        </authorList>
    </citation>
    <scope>NUCLEOTIDE SEQUENCE [LARGE SCALE GENOMIC DNA]</scope>
    <source>
        <strain evidence="1">1S1</strain>
    </source>
</reference>
<organism evidence="1">
    <name type="scientific">Bradyrhizobium septentrionale</name>
    <dbReference type="NCBI Taxonomy" id="1404411"/>
    <lineage>
        <taxon>Bacteria</taxon>
        <taxon>Pseudomonadati</taxon>
        <taxon>Pseudomonadota</taxon>
        <taxon>Alphaproteobacteria</taxon>
        <taxon>Hyphomicrobiales</taxon>
        <taxon>Nitrobacteraceae</taxon>
        <taxon>Bradyrhizobium</taxon>
    </lineage>
</organism>
<comment type="caution">
    <text evidence="1">The sequence shown here is derived from an EMBL/GenBank/DDBJ whole genome shotgun (WGS) entry which is preliminary data.</text>
</comment>
<gene>
    <name evidence="1" type="ORF">HAP48_045520</name>
</gene>
<accession>A0A973W9D3</accession>
<protein>
    <submittedName>
        <fullName evidence="1">Uncharacterized protein</fullName>
    </submittedName>
</protein>
<dbReference type="RefSeq" id="WP_166213145.1">
    <property type="nucleotide sequence ID" value="NZ_CP088285.1"/>
</dbReference>
<dbReference type="AlphaFoldDB" id="A0A973W9D3"/>
<proteinExistence type="predicted"/>
<dbReference type="EMBL" id="JAAOLE020000001">
    <property type="protein sequence ID" value="NVI49983.1"/>
    <property type="molecule type" value="Genomic_DNA"/>
</dbReference>
<sequence>MKSNSKRLDDIQLISNRLLFSWRPVTVELSTVQSSIRAGQSVASRVGVAPAIADVIANLAGLKSEVR</sequence>
<name>A0A973W9D3_9BRAD</name>
<evidence type="ECO:0000313" key="1">
    <source>
        <dbReference type="EMBL" id="NVI49983.1"/>
    </source>
</evidence>